<name>A0A0E2BNF6_9LEPT</name>
<proteinExistence type="predicted"/>
<sequence>MANEILEDYPVNYKKLTGFNYGIFGTNIGTIRFQSLLHYQTPGFCKESFAFEFFLAGFLKNQDLQYNENRI</sequence>
<gene>
    <name evidence="1" type="ORF">LEP1GSC179_3189</name>
</gene>
<accession>A0A0E2BNF6</accession>
<protein>
    <submittedName>
        <fullName evidence="1">Uncharacterized protein</fullName>
    </submittedName>
</protein>
<evidence type="ECO:0000313" key="2">
    <source>
        <dbReference type="Proteomes" id="UP000006329"/>
    </source>
</evidence>
<dbReference type="EMBL" id="AHON02000063">
    <property type="protein sequence ID" value="EKO32866.1"/>
    <property type="molecule type" value="Genomic_DNA"/>
</dbReference>
<dbReference type="AlphaFoldDB" id="A0A0E2BNF6"/>
<dbReference type="GeneID" id="29739487"/>
<dbReference type="Proteomes" id="UP000006329">
    <property type="component" value="Unassembled WGS sequence"/>
</dbReference>
<comment type="caution">
    <text evidence="1">The sequence shown here is derived from an EMBL/GenBank/DDBJ whole genome shotgun (WGS) entry which is preliminary data.</text>
</comment>
<organism evidence="1 2">
    <name type="scientific">Leptospira santarosai str. MOR084</name>
    <dbReference type="NCBI Taxonomy" id="1049984"/>
    <lineage>
        <taxon>Bacteria</taxon>
        <taxon>Pseudomonadati</taxon>
        <taxon>Spirochaetota</taxon>
        <taxon>Spirochaetia</taxon>
        <taxon>Leptospirales</taxon>
        <taxon>Leptospiraceae</taxon>
        <taxon>Leptospira</taxon>
    </lineage>
</organism>
<keyword evidence="2" id="KW-1185">Reference proteome</keyword>
<reference evidence="1" key="1">
    <citation type="submission" date="2012-10" db="EMBL/GenBank/DDBJ databases">
        <authorList>
            <person name="Harkins D.M."/>
            <person name="Durkin A.S."/>
            <person name="Brinkac L.M."/>
            <person name="Haft D.H."/>
            <person name="Selengut J.D."/>
            <person name="Sanka R."/>
            <person name="DePew J."/>
            <person name="Purushe J."/>
            <person name="Matthias M.A."/>
            <person name="Vinetz J.M."/>
            <person name="Sutton G.G."/>
            <person name="Nierman W.C."/>
            <person name="Fouts D.E."/>
        </authorList>
    </citation>
    <scope>NUCLEOTIDE SEQUENCE [LARGE SCALE GENOMIC DNA]</scope>
    <source>
        <strain evidence="1">MOR084</strain>
    </source>
</reference>
<evidence type="ECO:0000313" key="1">
    <source>
        <dbReference type="EMBL" id="EKO32866.1"/>
    </source>
</evidence>
<dbReference type="RefSeq" id="WP_004459822.1">
    <property type="nucleotide sequence ID" value="NZ_AHON02000063.1"/>
</dbReference>